<keyword evidence="4" id="KW-1185">Reference proteome</keyword>
<dbReference type="Proteomes" id="UP001597182">
    <property type="component" value="Unassembled WGS sequence"/>
</dbReference>
<feature type="compositionally biased region" description="Polar residues" evidence="1">
    <location>
        <begin position="214"/>
        <end position="225"/>
    </location>
</feature>
<feature type="compositionally biased region" description="Polar residues" evidence="1">
    <location>
        <begin position="143"/>
        <end position="156"/>
    </location>
</feature>
<name>A0ABW3VL40_9PSEU</name>
<feature type="chain" id="PRO_5045497513" description="Small secreted domain DUF320" evidence="2">
    <location>
        <begin position="31"/>
        <end position="297"/>
    </location>
</feature>
<evidence type="ECO:0000256" key="1">
    <source>
        <dbReference type="SAM" id="MobiDB-lite"/>
    </source>
</evidence>
<sequence length="297" mass="28777">MQLSTTARRAVAGAALALPIVVAVPGVAFAGDDDNYGGPGGHGHHHGGNGGDCGDQTAVQGGSLVDVVAGVNPAANVGNILNLFGAQAQNAQAGSNTNGGIQQAGCGTGGQHAFQAGDLVGAVLGVDPAANVGNIGNVGGTQLQNAQAGSNTNGGVQQSGGDERGRHESGRHHRGGGDQVAAQGPSLIGITAGVAPALNVGNIGNIGGTQVQNAQTASNTNSGVQQSGGDERGRHESGRHHRGGDADQVAAQGPSLIGVTAGVAPALNVGNILNLFGTQAQNAQTASETNSGVQQAH</sequence>
<evidence type="ECO:0000256" key="2">
    <source>
        <dbReference type="SAM" id="SignalP"/>
    </source>
</evidence>
<reference evidence="4" key="1">
    <citation type="journal article" date="2019" name="Int. J. Syst. Evol. Microbiol.">
        <title>The Global Catalogue of Microorganisms (GCM) 10K type strain sequencing project: providing services to taxonomists for standard genome sequencing and annotation.</title>
        <authorList>
            <consortium name="The Broad Institute Genomics Platform"/>
            <consortium name="The Broad Institute Genome Sequencing Center for Infectious Disease"/>
            <person name="Wu L."/>
            <person name="Ma J."/>
        </authorList>
    </citation>
    <scope>NUCLEOTIDE SEQUENCE [LARGE SCALE GENOMIC DNA]</scope>
    <source>
        <strain evidence="4">CCUG 49018</strain>
    </source>
</reference>
<feature type="signal peptide" evidence="2">
    <location>
        <begin position="1"/>
        <end position="30"/>
    </location>
</feature>
<proteinExistence type="predicted"/>
<comment type="caution">
    <text evidence="3">The sequence shown here is derived from an EMBL/GenBank/DDBJ whole genome shotgun (WGS) entry which is preliminary data.</text>
</comment>
<feature type="region of interest" description="Disordered" evidence="1">
    <location>
        <begin position="143"/>
        <end position="183"/>
    </location>
</feature>
<keyword evidence="2" id="KW-0732">Signal</keyword>
<gene>
    <name evidence="3" type="ORF">ACFQ34_18750</name>
</gene>
<accession>A0ABW3VL40</accession>
<evidence type="ECO:0000313" key="3">
    <source>
        <dbReference type="EMBL" id="MFD1235333.1"/>
    </source>
</evidence>
<evidence type="ECO:0000313" key="4">
    <source>
        <dbReference type="Proteomes" id="UP001597182"/>
    </source>
</evidence>
<organism evidence="3 4">
    <name type="scientific">Pseudonocardia benzenivorans</name>
    <dbReference type="NCBI Taxonomy" id="228005"/>
    <lineage>
        <taxon>Bacteria</taxon>
        <taxon>Bacillati</taxon>
        <taxon>Actinomycetota</taxon>
        <taxon>Actinomycetes</taxon>
        <taxon>Pseudonocardiales</taxon>
        <taxon>Pseudonocardiaceae</taxon>
        <taxon>Pseudonocardia</taxon>
    </lineage>
</organism>
<dbReference type="RefSeq" id="WP_103383403.1">
    <property type="nucleotide sequence ID" value="NZ_BAABKS010000095.1"/>
</dbReference>
<evidence type="ECO:0008006" key="5">
    <source>
        <dbReference type="Google" id="ProtNLM"/>
    </source>
</evidence>
<protein>
    <recommendedName>
        <fullName evidence="5">Small secreted domain DUF320</fullName>
    </recommendedName>
</protein>
<dbReference type="EMBL" id="JBHTMB010000156">
    <property type="protein sequence ID" value="MFD1235333.1"/>
    <property type="molecule type" value="Genomic_DNA"/>
</dbReference>
<feature type="region of interest" description="Disordered" evidence="1">
    <location>
        <begin position="214"/>
        <end position="249"/>
    </location>
</feature>